<gene>
    <name evidence="1" type="ORF">CS063_14100</name>
</gene>
<accession>A0AC61DAM9</accession>
<keyword evidence="2" id="KW-1185">Reference proteome</keyword>
<comment type="caution">
    <text evidence="1">The sequence shown here is derived from an EMBL/GenBank/DDBJ whole genome shotgun (WGS) entry which is preliminary data.</text>
</comment>
<dbReference type="Proteomes" id="UP000224460">
    <property type="component" value="Unassembled WGS sequence"/>
</dbReference>
<evidence type="ECO:0000313" key="1">
    <source>
        <dbReference type="EMBL" id="PHV69726.1"/>
    </source>
</evidence>
<organism evidence="1 2">
    <name type="scientific">Sporanaerobium hydrogeniformans</name>
    <dbReference type="NCBI Taxonomy" id="3072179"/>
    <lineage>
        <taxon>Bacteria</taxon>
        <taxon>Bacillati</taxon>
        <taxon>Bacillota</taxon>
        <taxon>Clostridia</taxon>
        <taxon>Lachnospirales</taxon>
        <taxon>Lachnospiraceae</taxon>
        <taxon>Sporanaerobium</taxon>
    </lineage>
</organism>
<proteinExistence type="predicted"/>
<evidence type="ECO:0000313" key="2">
    <source>
        <dbReference type="Proteomes" id="UP000224460"/>
    </source>
</evidence>
<protein>
    <submittedName>
        <fullName evidence="1">Transcriptional regulator</fullName>
    </submittedName>
</protein>
<dbReference type="EMBL" id="PEDL01000019">
    <property type="protein sequence ID" value="PHV69726.1"/>
    <property type="molecule type" value="Genomic_DNA"/>
</dbReference>
<name>A0AC61DAM9_9FIRM</name>
<reference evidence="1" key="1">
    <citation type="submission" date="2017-10" db="EMBL/GenBank/DDBJ databases">
        <title>Genome sequence of cellulolytic Lachnospiraceae bacterium XHS1971 isolated from hotspring sediment.</title>
        <authorList>
            <person name="Vasudevan G."/>
            <person name="Joshi A.J."/>
            <person name="Hivarkar S."/>
            <person name="Lanjekar V.B."/>
            <person name="Dhakephalkar P.K."/>
            <person name="Dagar S."/>
        </authorList>
    </citation>
    <scope>NUCLEOTIDE SEQUENCE</scope>
    <source>
        <strain evidence="1">XHS1971</strain>
    </source>
</reference>
<sequence>MKINTPTHSKNIIGERLKSFRKENKITQEDLSARLQTRGLTLDRTAISKIERGERLVPDYEVVIIAKALKVDVKWLLTGK</sequence>